<dbReference type="PANTHER" id="PTHR34784">
    <property type="entry name" value="50S RIBOSOMAL PROTEIN L34"/>
    <property type="match status" value="1"/>
</dbReference>
<dbReference type="AlphaFoldDB" id="A0A0U1QSA5"/>
<reference evidence="3 4" key="1">
    <citation type="journal article" date="2011" name="J. Bacteriol.">
        <title>Draft genome sequence of Sporolactobacillus inulinus strain CASD, an efficient D-lactic acid-producing bacterium with high-concentration lactate tolerance capability.</title>
        <authorList>
            <person name="Yu B."/>
            <person name="Su F."/>
            <person name="Wang L."/>
            <person name="Xu K."/>
            <person name="Zhao B."/>
            <person name="Xu P."/>
        </authorList>
    </citation>
    <scope>NUCLEOTIDE SEQUENCE [LARGE SCALE GENOMIC DNA]</scope>
    <source>
        <strain evidence="3 4">CASD</strain>
    </source>
</reference>
<dbReference type="Proteomes" id="UP000035553">
    <property type="component" value="Unassembled WGS sequence"/>
</dbReference>
<evidence type="ECO:0000256" key="2">
    <source>
        <dbReference type="ARBA" id="ARBA00023134"/>
    </source>
</evidence>
<gene>
    <name evidence="3" type="ORF">SINU_02255</name>
</gene>
<evidence type="ECO:0000256" key="1">
    <source>
        <dbReference type="ARBA" id="ARBA00022741"/>
    </source>
</evidence>
<dbReference type="STRING" id="1069536.SINU_02255"/>
<dbReference type="PANTHER" id="PTHR34784:SF1">
    <property type="entry name" value="50S RIBOSOMAL PROTEIN L34"/>
    <property type="match status" value="1"/>
</dbReference>
<dbReference type="InterPro" id="IPR011719">
    <property type="entry name" value="CHP02058"/>
</dbReference>
<dbReference type="InterPro" id="IPR037103">
    <property type="entry name" value="Tubulin/FtsZ-like_C"/>
</dbReference>
<protein>
    <recommendedName>
        <fullName evidence="5">Ribosomal protein</fullName>
    </recommendedName>
</protein>
<keyword evidence="2" id="KW-0342">GTP-binding</keyword>
<sequence>MDHLLFIETGFGIDVHGQDVTCAAVRAVRDAIHRNSMPGISRFLPDHDLNKMEVTIRLAVPKDKERVAIEKVKAEIPYGTVHVELMDGGMATPSGIVLKDKHDKNDLMYIVNASIEVGY</sequence>
<evidence type="ECO:0008006" key="5">
    <source>
        <dbReference type="Google" id="ProtNLM"/>
    </source>
</evidence>
<proteinExistence type="predicted"/>
<keyword evidence="4" id="KW-1185">Reference proteome</keyword>
<dbReference type="OrthoDB" id="6165729at2"/>
<evidence type="ECO:0000313" key="4">
    <source>
        <dbReference type="Proteomes" id="UP000035553"/>
    </source>
</evidence>
<dbReference type="EMBL" id="AFVQ02000029">
    <property type="protein sequence ID" value="KLI03566.1"/>
    <property type="molecule type" value="Genomic_DNA"/>
</dbReference>
<keyword evidence="1" id="KW-0547">Nucleotide-binding</keyword>
<dbReference type="RefSeq" id="WP_010026760.1">
    <property type="nucleotide sequence ID" value="NZ_AFVQ02000029.1"/>
</dbReference>
<evidence type="ECO:0000313" key="3">
    <source>
        <dbReference type="EMBL" id="KLI03566.1"/>
    </source>
</evidence>
<accession>A0A0U1QSA5</accession>
<organism evidence="3 4">
    <name type="scientific">Sporolactobacillus inulinus CASD</name>
    <dbReference type="NCBI Taxonomy" id="1069536"/>
    <lineage>
        <taxon>Bacteria</taxon>
        <taxon>Bacillati</taxon>
        <taxon>Bacillota</taxon>
        <taxon>Bacilli</taxon>
        <taxon>Bacillales</taxon>
        <taxon>Sporolactobacillaceae</taxon>
        <taxon>Sporolactobacillus</taxon>
    </lineage>
</organism>
<dbReference type="GO" id="GO:0005525">
    <property type="term" value="F:GTP binding"/>
    <property type="evidence" value="ECO:0007669"/>
    <property type="project" value="UniProtKB-KW"/>
</dbReference>
<name>A0A0U1QSA5_9BACL</name>
<dbReference type="Gene3D" id="3.30.1330.20">
    <property type="entry name" value="Tubulin/FtsZ, C-terminal domain"/>
    <property type="match status" value="1"/>
</dbReference>
<dbReference type="Pfam" id="PF09585">
    <property type="entry name" value="Lin0512_fam"/>
    <property type="match status" value="1"/>
</dbReference>
<dbReference type="NCBIfam" id="TIGR02058">
    <property type="entry name" value="lin0512_fam"/>
    <property type="match status" value="1"/>
</dbReference>
<comment type="caution">
    <text evidence="3">The sequence shown here is derived from an EMBL/GenBank/DDBJ whole genome shotgun (WGS) entry which is preliminary data.</text>
</comment>